<gene>
    <name evidence="2" type="ORF">LSTR_LSTR002708</name>
</gene>
<dbReference type="SUPFAM" id="SSF74924">
    <property type="entry name" value="Cap-Gly domain"/>
    <property type="match status" value="1"/>
</dbReference>
<dbReference type="EMBL" id="QKKF02017260">
    <property type="protein sequence ID" value="RZF41076.1"/>
    <property type="molecule type" value="Genomic_DNA"/>
</dbReference>
<reference evidence="2 3" key="1">
    <citation type="journal article" date="2017" name="Gigascience">
        <title>Genome sequence of the small brown planthopper, Laodelphax striatellus.</title>
        <authorList>
            <person name="Zhu J."/>
            <person name="Jiang F."/>
            <person name="Wang X."/>
            <person name="Yang P."/>
            <person name="Bao Y."/>
            <person name="Zhao W."/>
            <person name="Wang W."/>
            <person name="Lu H."/>
            <person name="Wang Q."/>
            <person name="Cui N."/>
            <person name="Li J."/>
            <person name="Chen X."/>
            <person name="Luo L."/>
            <person name="Yu J."/>
            <person name="Kang L."/>
            <person name="Cui F."/>
        </authorList>
    </citation>
    <scope>NUCLEOTIDE SEQUENCE [LARGE SCALE GENOMIC DNA]</scope>
    <source>
        <strain evidence="2">Lst14</strain>
    </source>
</reference>
<dbReference type="Gene3D" id="2.30.30.190">
    <property type="entry name" value="CAP Gly-rich-like domain"/>
    <property type="match status" value="1"/>
</dbReference>
<comment type="caution">
    <text evidence="2">The sequence shown here is derived from an EMBL/GenBank/DDBJ whole genome shotgun (WGS) entry which is preliminary data.</text>
</comment>
<evidence type="ECO:0000313" key="2">
    <source>
        <dbReference type="EMBL" id="RZF41076.1"/>
    </source>
</evidence>
<dbReference type="InParanoid" id="A0A482X628"/>
<proteinExistence type="predicted"/>
<sequence>MNNSAPPILVGERVFWLASGSGIPQASTVRWIGHLPEIGPEWTIGVELDNPLPYGGIDGAWGNRLLFTCKPKHGLLVPQSQIAPATHCGSGNIANFIPGLKSSVSASFVK</sequence>
<accession>A0A482X628</accession>
<keyword evidence="3" id="KW-1185">Reference proteome</keyword>
<organism evidence="2 3">
    <name type="scientific">Laodelphax striatellus</name>
    <name type="common">Small brown planthopper</name>
    <name type="synonym">Delphax striatella</name>
    <dbReference type="NCBI Taxonomy" id="195883"/>
    <lineage>
        <taxon>Eukaryota</taxon>
        <taxon>Metazoa</taxon>
        <taxon>Ecdysozoa</taxon>
        <taxon>Arthropoda</taxon>
        <taxon>Hexapoda</taxon>
        <taxon>Insecta</taxon>
        <taxon>Pterygota</taxon>
        <taxon>Neoptera</taxon>
        <taxon>Paraneoptera</taxon>
        <taxon>Hemiptera</taxon>
        <taxon>Auchenorrhyncha</taxon>
        <taxon>Fulgoroidea</taxon>
        <taxon>Delphacidae</taxon>
        <taxon>Criomorphinae</taxon>
        <taxon>Laodelphax</taxon>
    </lineage>
</organism>
<evidence type="ECO:0000259" key="1">
    <source>
        <dbReference type="PROSITE" id="PS50245"/>
    </source>
</evidence>
<protein>
    <recommendedName>
        <fullName evidence="1">CAP-Gly domain-containing protein</fullName>
    </recommendedName>
</protein>
<dbReference type="SMART" id="SM01052">
    <property type="entry name" value="CAP_GLY"/>
    <property type="match status" value="1"/>
</dbReference>
<dbReference type="InterPro" id="IPR000938">
    <property type="entry name" value="CAP-Gly_domain"/>
</dbReference>
<evidence type="ECO:0000313" key="3">
    <source>
        <dbReference type="Proteomes" id="UP000291343"/>
    </source>
</evidence>
<dbReference type="Proteomes" id="UP000291343">
    <property type="component" value="Unassembled WGS sequence"/>
</dbReference>
<dbReference type="OrthoDB" id="6623290at2759"/>
<dbReference type="SMR" id="A0A482X628"/>
<dbReference type="STRING" id="195883.A0A482X628"/>
<dbReference type="Pfam" id="PF01302">
    <property type="entry name" value="CAP_GLY"/>
    <property type="match status" value="1"/>
</dbReference>
<feature type="domain" description="CAP-Gly" evidence="1">
    <location>
        <begin position="44"/>
        <end position="78"/>
    </location>
</feature>
<name>A0A482X628_LAOST</name>
<dbReference type="PROSITE" id="PS50245">
    <property type="entry name" value="CAP_GLY_2"/>
    <property type="match status" value="1"/>
</dbReference>
<dbReference type="InterPro" id="IPR036859">
    <property type="entry name" value="CAP-Gly_dom_sf"/>
</dbReference>
<dbReference type="AlphaFoldDB" id="A0A482X628"/>